<reference evidence="1 2" key="1">
    <citation type="submission" date="2024-05" db="EMBL/GenBank/DDBJ databases">
        <authorList>
            <person name="Yi C."/>
        </authorList>
    </citation>
    <scope>NUCLEOTIDE SEQUENCE [LARGE SCALE GENOMIC DNA]</scope>
    <source>
        <strain evidence="1 2">XS13</strain>
    </source>
</reference>
<dbReference type="RefSeq" id="WP_347918948.1">
    <property type="nucleotide sequence ID" value="NZ_JBDXMX010000001.1"/>
</dbReference>
<organism evidence="1 2">
    <name type="scientific">Citricoccus nitrophenolicus</name>
    <dbReference type="NCBI Taxonomy" id="863575"/>
    <lineage>
        <taxon>Bacteria</taxon>
        <taxon>Bacillati</taxon>
        <taxon>Actinomycetota</taxon>
        <taxon>Actinomycetes</taxon>
        <taxon>Micrococcales</taxon>
        <taxon>Micrococcaceae</taxon>
        <taxon>Citricoccus</taxon>
    </lineage>
</organism>
<evidence type="ECO:0000313" key="1">
    <source>
        <dbReference type="EMBL" id="MEO9246706.1"/>
    </source>
</evidence>
<comment type="caution">
    <text evidence="1">The sequence shown here is derived from an EMBL/GenBank/DDBJ whole genome shotgun (WGS) entry which is preliminary data.</text>
</comment>
<dbReference type="Proteomes" id="UP001484097">
    <property type="component" value="Unassembled WGS sequence"/>
</dbReference>
<accession>A0ABV0IEW1</accession>
<name>A0ABV0IEW1_9MICC</name>
<protein>
    <recommendedName>
        <fullName evidence="3">Lipoprotein</fullName>
    </recommendedName>
</protein>
<keyword evidence="2" id="KW-1185">Reference proteome</keyword>
<evidence type="ECO:0000313" key="2">
    <source>
        <dbReference type="Proteomes" id="UP001484097"/>
    </source>
</evidence>
<evidence type="ECO:0008006" key="3">
    <source>
        <dbReference type="Google" id="ProtNLM"/>
    </source>
</evidence>
<dbReference type="EMBL" id="JBDXMX010000001">
    <property type="protein sequence ID" value="MEO9246706.1"/>
    <property type="molecule type" value="Genomic_DNA"/>
</dbReference>
<gene>
    <name evidence="1" type="ORF">ABDK96_03330</name>
</gene>
<proteinExistence type="predicted"/>
<sequence>MKHDSRPRRSTLARALGLPVLAGVVAGVLAGSLSGCTSAGREAAMPNPATTVHVDPGTHTVAATRAETGEAHAPFLAWRDHNTVAVTTFGTSTTACFPVVVGDTVDADGAYRALVDLGGEAGRACTADWTAQEWDLPVPSDLAPAAVIRLQLDGEPDTAYEYPMGDSRPG</sequence>